<reference evidence="1" key="1">
    <citation type="submission" date="2020-08" db="EMBL/GenBank/DDBJ databases">
        <title>Multicomponent nature underlies the extraordinary mechanical properties of spider dragline silk.</title>
        <authorList>
            <person name="Kono N."/>
            <person name="Nakamura H."/>
            <person name="Mori M."/>
            <person name="Yoshida Y."/>
            <person name="Ohtoshi R."/>
            <person name="Malay A.D."/>
            <person name="Moran D.A.P."/>
            <person name="Tomita M."/>
            <person name="Numata K."/>
            <person name="Arakawa K."/>
        </authorList>
    </citation>
    <scope>NUCLEOTIDE SEQUENCE</scope>
</reference>
<dbReference type="AlphaFoldDB" id="A0A8X6NW58"/>
<proteinExistence type="predicted"/>
<protein>
    <submittedName>
        <fullName evidence="1">Uncharacterized protein</fullName>
    </submittedName>
</protein>
<dbReference type="EMBL" id="BMAW01062205">
    <property type="protein sequence ID" value="GFT34899.1"/>
    <property type="molecule type" value="Genomic_DNA"/>
</dbReference>
<comment type="caution">
    <text evidence="1">The sequence shown here is derived from an EMBL/GenBank/DDBJ whole genome shotgun (WGS) entry which is preliminary data.</text>
</comment>
<name>A0A8X6NW58_NEPPI</name>
<keyword evidence="2" id="KW-1185">Reference proteome</keyword>
<dbReference type="Proteomes" id="UP000887013">
    <property type="component" value="Unassembled WGS sequence"/>
</dbReference>
<evidence type="ECO:0000313" key="2">
    <source>
        <dbReference type="Proteomes" id="UP000887013"/>
    </source>
</evidence>
<sequence>MLKIPISFLKEPTSKIPEAEQASTSTTVSGYILNHFYNTMTKHFRFRTFPLKRCPMPDGQYSSFFCDPINSTGEKYTPKLML</sequence>
<accession>A0A8X6NW58</accession>
<evidence type="ECO:0000313" key="1">
    <source>
        <dbReference type="EMBL" id="GFT34899.1"/>
    </source>
</evidence>
<gene>
    <name evidence="1" type="ORF">NPIL_119561</name>
</gene>
<organism evidence="1 2">
    <name type="scientific">Nephila pilipes</name>
    <name type="common">Giant wood spider</name>
    <name type="synonym">Nephila maculata</name>
    <dbReference type="NCBI Taxonomy" id="299642"/>
    <lineage>
        <taxon>Eukaryota</taxon>
        <taxon>Metazoa</taxon>
        <taxon>Ecdysozoa</taxon>
        <taxon>Arthropoda</taxon>
        <taxon>Chelicerata</taxon>
        <taxon>Arachnida</taxon>
        <taxon>Araneae</taxon>
        <taxon>Araneomorphae</taxon>
        <taxon>Entelegynae</taxon>
        <taxon>Araneoidea</taxon>
        <taxon>Nephilidae</taxon>
        <taxon>Nephila</taxon>
    </lineage>
</organism>